<reference evidence="3" key="1">
    <citation type="submission" date="2014-10" db="EMBL/GenBank/DDBJ databases">
        <title>Genome sequencing of Vitellibacter sp. D-24.</title>
        <authorList>
            <person name="Thevarajoo S."/>
            <person name="Selvaratnam C."/>
            <person name="Goh K.M."/>
            <person name="Chong C.S."/>
        </authorList>
    </citation>
    <scope>NUCLEOTIDE SEQUENCE [LARGE SCALE GENOMIC DNA]</scope>
    <source>
        <strain evidence="3">D-24</strain>
    </source>
</reference>
<dbReference type="STRING" id="1548749.LS48_13050"/>
<dbReference type="CDD" id="cd03498">
    <property type="entry name" value="SQR_TypeB_2_TM"/>
    <property type="match status" value="1"/>
</dbReference>
<dbReference type="SUPFAM" id="SSF81343">
    <property type="entry name" value="Fumarate reductase respiratory complex transmembrane subunits"/>
    <property type="match status" value="1"/>
</dbReference>
<dbReference type="GO" id="GO:0016020">
    <property type="term" value="C:membrane"/>
    <property type="evidence" value="ECO:0007669"/>
    <property type="project" value="InterPro"/>
</dbReference>
<gene>
    <name evidence="2" type="ORF">LS48_13050</name>
</gene>
<keyword evidence="1" id="KW-0472">Membrane</keyword>
<feature type="transmembrane region" description="Helical" evidence="1">
    <location>
        <begin position="53"/>
        <end position="79"/>
    </location>
</feature>
<evidence type="ECO:0000256" key="1">
    <source>
        <dbReference type="SAM" id="Phobius"/>
    </source>
</evidence>
<feature type="transmembrane region" description="Helical" evidence="1">
    <location>
        <begin position="12"/>
        <end position="33"/>
    </location>
</feature>
<evidence type="ECO:0000313" key="3">
    <source>
        <dbReference type="Proteomes" id="UP000070138"/>
    </source>
</evidence>
<sequence length="220" mass="25451">MAILSSSIARKVAMALSGLFLVFFLAQHFTINFTSVIDPDTFNSWSHFMGHNILVQFVLQPVLIFGVVFHFIMGIILEIRNNNARQISYKSFKGNRNSTWASRNMIISGAVILAFLGLHFYDFWFPEIVHKYVESNPLDATRYYPELVHKFESPIRTGLYCLAFVLLALHLWHGFSSSFQSMGWSNKYSRGLRAFTQFYAIFIPLGFIFIALYLHFNQIH</sequence>
<name>A0A137RFD4_9FLAO</name>
<evidence type="ECO:0000313" key="2">
    <source>
        <dbReference type="EMBL" id="KXN98182.1"/>
    </source>
</evidence>
<dbReference type="AlphaFoldDB" id="A0A137RFD4"/>
<keyword evidence="3" id="KW-1185">Reference proteome</keyword>
<proteinExistence type="predicted"/>
<keyword evidence="1" id="KW-1133">Transmembrane helix</keyword>
<dbReference type="OrthoDB" id="9802842at2"/>
<dbReference type="RefSeq" id="WP_062622941.1">
    <property type="nucleotide sequence ID" value="NZ_JRWG01000010.1"/>
</dbReference>
<dbReference type="PATRIC" id="fig|1548749.3.peg.2726"/>
<accession>A0A137RFD4</accession>
<comment type="caution">
    <text evidence="2">The sequence shown here is derived from an EMBL/GenBank/DDBJ whole genome shotgun (WGS) entry which is preliminary data.</text>
</comment>
<feature type="transmembrane region" description="Helical" evidence="1">
    <location>
        <begin position="157"/>
        <end position="175"/>
    </location>
</feature>
<dbReference type="Gene3D" id="1.20.1300.10">
    <property type="entry name" value="Fumarate reductase/succinate dehydrogenase, transmembrane subunit"/>
    <property type="match status" value="1"/>
</dbReference>
<keyword evidence="1" id="KW-0812">Transmembrane</keyword>
<dbReference type="InterPro" id="IPR034804">
    <property type="entry name" value="SQR/QFR_C/D"/>
</dbReference>
<feature type="transmembrane region" description="Helical" evidence="1">
    <location>
        <begin position="196"/>
        <end position="216"/>
    </location>
</feature>
<dbReference type="InterPro" id="IPR011138">
    <property type="entry name" value="Cytochrome_b-558"/>
</dbReference>
<dbReference type="EMBL" id="JRWG01000010">
    <property type="protein sequence ID" value="KXN98182.1"/>
    <property type="molecule type" value="Genomic_DNA"/>
</dbReference>
<protein>
    <submittedName>
        <fullName evidence="2">Succinate dehydrogenase</fullName>
    </submittedName>
</protein>
<organism evidence="2 3">
    <name type="scientific">Aequorivita aquimaris</name>
    <dbReference type="NCBI Taxonomy" id="1548749"/>
    <lineage>
        <taxon>Bacteria</taxon>
        <taxon>Pseudomonadati</taxon>
        <taxon>Bacteroidota</taxon>
        <taxon>Flavobacteriia</taxon>
        <taxon>Flavobacteriales</taxon>
        <taxon>Flavobacteriaceae</taxon>
        <taxon>Aequorivita</taxon>
    </lineage>
</organism>
<dbReference type="Proteomes" id="UP000070138">
    <property type="component" value="Unassembled WGS sequence"/>
</dbReference>
<reference evidence="2 3" key="2">
    <citation type="journal article" date="2016" name="Int. J. Syst. Evol. Microbiol.">
        <title>Vitellibacter aquimaris sp. nov., a marine bacterium isolated from seawater.</title>
        <authorList>
            <person name="Thevarajoo S."/>
            <person name="Selvaratnam C."/>
            <person name="Goh K.M."/>
            <person name="Hong K.W."/>
            <person name="Chan X.Y."/>
            <person name="Chan K.G."/>
            <person name="Chong C.S."/>
        </authorList>
    </citation>
    <scope>NUCLEOTIDE SEQUENCE [LARGE SCALE GENOMIC DNA]</scope>
    <source>
        <strain evidence="2 3">D-24</strain>
    </source>
</reference>
<feature type="transmembrane region" description="Helical" evidence="1">
    <location>
        <begin position="100"/>
        <end position="121"/>
    </location>
</feature>
<dbReference type="NCBIfam" id="TIGR02046">
    <property type="entry name" value="sdhC_b558_fam"/>
    <property type="match status" value="1"/>
</dbReference>